<protein>
    <submittedName>
        <fullName evidence="3">Uncharacterized protein</fullName>
    </submittedName>
</protein>
<keyword evidence="2" id="KW-0472">Membrane</keyword>
<evidence type="ECO:0000313" key="4">
    <source>
        <dbReference type="Proteomes" id="UP000179807"/>
    </source>
</evidence>
<dbReference type="OrthoDB" id="509821at2759"/>
<proteinExistence type="predicted"/>
<evidence type="ECO:0000256" key="2">
    <source>
        <dbReference type="SAM" id="Phobius"/>
    </source>
</evidence>
<feature type="transmembrane region" description="Helical" evidence="2">
    <location>
        <begin position="95"/>
        <end position="116"/>
    </location>
</feature>
<gene>
    <name evidence="3" type="ORF">TRFO_21279</name>
</gene>
<keyword evidence="4" id="KW-1185">Reference proteome</keyword>
<dbReference type="PANTHER" id="PTHR21780">
    <property type="entry name" value="TRANSMEMBRANE PROTEIN 209"/>
    <property type="match status" value="1"/>
</dbReference>
<evidence type="ECO:0000256" key="1">
    <source>
        <dbReference type="SAM" id="MobiDB-lite"/>
    </source>
</evidence>
<dbReference type="InterPro" id="IPR019176">
    <property type="entry name" value="Cytochrome_B561-rel"/>
</dbReference>
<dbReference type="RefSeq" id="XP_068362887.1">
    <property type="nucleotide sequence ID" value="XM_068501867.1"/>
</dbReference>
<evidence type="ECO:0000313" key="3">
    <source>
        <dbReference type="EMBL" id="OHT09751.1"/>
    </source>
</evidence>
<dbReference type="GO" id="GO:0016020">
    <property type="term" value="C:membrane"/>
    <property type="evidence" value="ECO:0007669"/>
    <property type="project" value="TreeGrafter"/>
</dbReference>
<dbReference type="Pfam" id="PF09786">
    <property type="entry name" value="CytochromB561_N"/>
    <property type="match status" value="1"/>
</dbReference>
<feature type="compositionally biased region" description="Polar residues" evidence="1">
    <location>
        <begin position="42"/>
        <end position="57"/>
    </location>
</feature>
<accession>A0A1J4KE92</accession>
<dbReference type="AlphaFoldDB" id="A0A1J4KE92"/>
<comment type="caution">
    <text evidence="3">The sequence shown here is derived from an EMBL/GenBank/DDBJ whole genome shotgun (WGS) entry which is preliminary data.</text>
</comment>
<feature type="region of interest" description="Disordered" evidence="1">
    <location>
        <begin position="39"/>
        <end position="63"/>
    </location>
</feature>
<name>A0A1J4KE92_9EUKA</name>
<keyword evidence="2" id="KW-0812">Transmembrane</keyword>
<keyword evidence="2" id="KW-1133">Transmembrane helix</keyword>
<dbReference type="VEuPathDB" id="TrichDB:TRFO_21279"/>
<reference evidence="3" key="1">
    <citation type="submission" date="2016-10" db="EMBL/GenBank/DDBJ databases">
        <authorList>
            <person name="Benchimol M."/>
            <person name="Almeida L.G."/>
            <person name="Vasconcelos A.T."/>
            <person name="Perreira-Neves A."/>
            <person name="Rosa I.A."/>
            <person name="Tasca T."/>
            <person name="Bogo M.R."/>
            <person name="de Souza W."/>
        </authorList>
    </citation>
    <scope>NUCLEOTIDE SEQUENCE [LARGE SCALE GENOMIC DNA]</scope>
    <source>
        <strain evidence="3">K</strain>
    </source>
</reference>
<sequence>MLNTDPPPITPTAPLHAGKRDQNSVFLSQFHTPFNVTPVKSGISSPHQRQIKSQTTEKIPLPTTPPIRKSDFNPFEAKNLSIDIKRVNDPDELKLRNALIFLILSVGFLASFLLGFHPEVCLLLSLFFFSIATYAFCTHLQRVHLKSKINTTKVAPIRPIASPKLFEIRPSEKFVIHTAKPPAEFVQSANTSNNLNFYRQFVNADRATASLKRVQLTVSQESNIDQLANDALVKLKLKSSKFNQYLVNMKSFLAKNLISKLALELHSESAAVDMMLSVPTFEHCRNYVIQRIRSLAASQYLAGHFGDRGDKYGEREWSKELPSDNQIILHILSVWLSYMMSHMRPSDQRPPLVFSHKFIAIGKEPKIETENDIVLCTDDFNKFYVMTKPAKTDENEASSVERYFAFPGRDSMYCGLTLFFYFVRERFDFLLDGADLQEPPLCMNRIYESARMT</sequence>
<dbReference type="PANTHER" id="PTHR21780:SF0">
    <property type="entry name" value="TRANSMEMBRANE PROTEIN 209"/>
    <property type="match status" value="1"/>
</dbReference>
<dbReference type="EMBL" id="MLAK01000631">
    <property type="protein sequence ID" value="OHT09751.1"/>
    <property type="molecule type" value="Genomic_DNA"/>
</dbReference>
<organism evidence="3 4">
    <name type="scientific">Tritrichomonas foetus</name>
    <dbReference type="NCBI Taxonomy" id="1144522"/>
    <lineage>
        <taxon>Eukaryota</taxon>
        <taxon>Metamonada</taxon>
        <taxon>Parabasalia</taxon>
        <taxon>Tritrichomonadida</taxon>
        <taxon>Tritrichomonadidae</taxon>
        <taxon>Tritrichomonas</taxon>
    </lineage>
</organism>
<dbReference type="GeneID" id="94836571"/>
<dbReference type="Proteomes" id="UP000179807">
    <property type="component" value="Unassembled WGS sequence"/>
</dbReference>